<protein>
    <recommendedName>
        <fullName evidence="4">DUF4304 domain-containing protein</fullName>
    </recommendedName>
</protein>
<name>A0A5N8WBC5_9ACTN</name>
<dbReference type="AlphaFoldDB" id="A0A5N8WBC5"/>
<evidence type="ECO:0008006" key="4">
    <source>
        <dbReference type="Google" id="ProtNLM"/>
    </source>
</evidence>
<dbReference type="Proteomes" id="UP000326979">
    <property type="component" value="Unassembled WGS sequence"/>
</dbReference>
<dbReference type="RefSeq" id="WP_152788683.1">
    <property type="nucleotide sequence ID" value="NZ_BAABEQ010000010.1"/>
</dbReference>
<sequence>MAAVSPASRLVTDAAREVLRPLGLRRLGRSRTWVDDHGWWLGVVEFQPSSWSQGSYLNVGAMWLWDNTDHVAFHTGGREAGHEPFRSEAQFQPLAMDLARLAADRVTEYRERFSSLRNAARHLTATPARRGHPWDDHHAGITAGLTGDVPTARDRLTRAARQLAAEDIPWMVDAHRATLRLRDLVDDTGALRSWAAEQIASCRHKLRLEPRPTAFPEDTPGAAQDLEPQPQPWPQPSSPPGPRTSRAARPSVPSPTPSSGRCRGSATGSGS</sequence>
<reference evidence="2 3" key="1">
    <citation type="submission" date="2019-07" db="EMBL/GenBank/DDBJ databases">
        <title>New species of Amycolatopsis and Streptomyces.</title>
        <authorList>
            <person name="Duangmal K."/>
            <person name="Teo W.F.A."/>
            <person name="Lipun K."/>
        </authorList>
    </citation>
    <scope>NUCLEOTIDE SEQUENCE [LARGE SCALE GENOMIC DNA]</scope>
    <source>
        <strain evidence="2 3">TISTR 2346</strain>
    </source>
</reference>
<proteinExistence type="predicted"/>
<evidence type="ECO:0000256" key="1">
    <source>
        <dbReference type="SAM" id="MobiDB-lite"/>
    </source>
</evidence>
<evidence type="ECO:0000313" key="3">
    <source>
        <dbReference type="Proteomes" id="UP000326979"/>
    </source>
</evidence>
<comment type="caution">
    <text evidence="2">The sequence shown here is derived from an EMBL/GenBank/DDBJ whole genome shotgun (WGS) entry which is preliminary data.</text>
</comment>
<gene>
    <name evidence="2" type="ORF">FNH04_28680</name>
</gene>
<keyword evidence="3" id="KW-1185">Reference proteome</keyword>
<accession>A0A5N8WBC5</accession>
<feature type="compositionally biased region" description="Pro residues" evidence="1">
    <location>
        <begin position="229"/>
        <end position="242"/>
    </location>
</feature>
<dbReference type="EMBL" id="VJZE01000253">
    <property type="protein sequence ID" value="MPY43728.1"/>
    <property type="molecule type" value="Genomic_DNA"/>
</dbReference>
<organism evidence="2 3">
    <name type="scientific">Streptomyces phyllanthi</name>
    <dbReference type="NCBI Taxonomy" id="1803180"/>
    <lineage>
        <taxon>Bacteria</taxon>
        <taxon>Bacillati</taxon>
        <taxon>Actinomycetota</taxon>
        <taxon>Actinomycetes</taxon>
        <taxon>Kitasatosporales</taxon>
        <taxon>Streptomycetaceae</taxon>
        <taxon>Streptomyces</taxon>
    </lineage>
</organism>
<feature type="region of interest" description="Disordered" evidence="1">
    <location>
        <begin position="209"/>
        <end position="271"/>
    </location>
</feature>
<dbReference type="OrthoDB" id="1767513at2"/>
<evidence type="ECO:0000313" key="2">
    <source>
        <dbReference type="EMBL" id="MPY43728.1"/>
    </source>
</evidence>